<comment type="caution">
    <text evidence="1">The sequence shown here is derived from an EMBL/GenBank/DDBJ whole genome shotgun (WGS) entry which is preliminary data.</text>
</comment>
<gene>
    <name evidence="1" type="ORF">BDD14_2801</name>
</gene>
<keyword evidence="2" id="KW-1185">Reference proteome</keyword>
<evidence type="ECO:0000313" key="2">
    <source>
        <dbReference type="Proteomes" id="UP000292958"/>
    </source>
</evidence>
<dbReference type="Proteomes" id="UP000292958">
    <property type="component" value="Unassembled WGS sequence"/>
</dbReference>
<sequence>MFYVQKFLNGRKQAKCKRTLSLQLVVLVTTSCRTSQFVVALALVGEGCNCGFFQVPLSTVSPGR</sequence>
<accession>A0A4Q7YUJ7</accession>
<protein>
    <submittedName>
        <fullName evidence="1">Uncharacterized protein</fullName>
    </submittedName>
</protein>
<dbReference type="AlphaFoldDB" id="A0A4Q7YUJ7"/>
<evidence type="ECO:0000313" key="1">
    <source>
        <dbReference type="EMBL" id="RZU41290.1"/>
    </source>
</evidence>
<name>A0A4Q7YUJ7_9BACT</name>
<organism evidence="1 2">
    <name type="scientific">Edaphobacter modestus</name>
    <dbReference type="NCBI Taxonomy" id="388466"/>
    <lineage>
        <taxon>Bacteria</taxon>
        <taxon>Pseudomonadati</taxon>
        <taxon>Acidobacteriota</taxon>
        <taxon>Terriglobia</taxon>
        <taxon>Terriglobales</taxon>
        <taxon>Acidobacteriaceae</taxon>
        <taxon>Edaphobacter</taxon>
    </lineage>
</organism>
<proteinExistence type="predicted"/>
<dbReference type="PROSITE" id="PS51257">
    <property type="entry name" value="PROKAR_LIPOPROTEIN"/>
    <property type="match status" value="1"/>
</dbReference>
<reference evidence="1 2" key="1">
    <citation type="submission" date="2019-02" db="EMBL/GenBank/DDBJ databases">
        <title>Genomic Encyclopedia of Archaeal and Bacterial Type Strains, Phase II (KMG-II): from individual species to whole genera.</title>
        <authorList>
            <person name="Goeker M."/>
        </authorList>
    </citation>
    <scope>NUCLEOTIDE SEQUENCE [LARGE SCALE GENOMIC DNA]</scope>
    <source>
        <strain evidence="1 2">DSM 18101</strain>
    </source>
</reference>
<dbReference type="EMBL" id="SHKW01000001">
    <property type="protein sequence ID" value="RZU41290.1"/>
    <property type="molecule type" value="Genomic_DNA"/>
</dbReference>